<feature type="domain" description="PIN" evidence="2">
    <location>
        <begin position="114"/>
        <end position="221"/>
    </location>
</feature>
<dbReference type="CDD" id="cd09877">
    <property type="entry name" value="PIN_YacL-like"/>
    <property type="match status" value="1"/>
</dbReference>
<comment type="caution">
    <text evidence="3">The sequence shown here is derived from an EMBL/GenBank/DDBJ whole genome shotgun (WGS) entry which is preliminary data.</text>
</comment>
<evidence type="ECO:0000259" key="2">
    <source>
        <dbReference type="SMART" id="SM00670"/>
    </source>
</evidence>
<protein>
    <submittedName>
        <fullName evidence="3">Putative PIN and TRAM-domain containing protein</fullName>
    </submittedName>
</protein>
<dbReference type="Proteomes" id="UP000014243">
    <property type="component" value="Unassembled WGS sequence"/>
</dbReference>
<evidence type="ECO:0000256" key="1">
    <source>
        <dbReference type="SAM" id="Phobius"/>
    </source>
</evidence>
<name>S2SDZ6_LACPA</name>
<accession>S2SDZ6</accession>
<dbReference type="AlphaFoldDB" id="S2SDZ6"/>
<feature type="transmembrane region" description="Helical" evidence="1">
    <location>
        <begin position="59"/>
        <end position="77"/>
    </location>
</feature>
<organism evidence="3 4">
    <name type="scientific">Lacticaseibacillus paracasei subsp. paracasei Lpp126</name>
    <dbReference type="NCBI Taxonomy" id="1256206"/>
    <lineage>
        <taxon>Bacteria</taxon>
        <taxon>Bacillati</taxon>
        <taxon>Bacillota</taxon>
        <taxon>Bacilli</taxon>
        <taxon>Lactobacillales</taxon>
        <taxon>Lactobacillaceae</taxon>
        <taxon>Lacticaseibacillus</taxon>
    </lineage>
</organism>
<evidence type="ECO:0000313" key="3">
    <source>
        <dbReference type="EMBL" id="EPC87589.1"/>
    </source>
</evidence>
<evidence type="ECO:0000313" key="4">
    <source>
        <dbReference type="Proteomes" id="UP000014243"/>
    </source>
</evidence>
<dbReference type="Gene3D" id="3.40.50.1010">
    <property type="entry name" value="5'-nuclease"/>
    <property type="match status" value="1"/>
</dbReference>
<dbReference type="Pfam" id="PF01850">
    <property type="entry name" value="PIN"/>
    <property type="match status" value="1"/>
</dbReference>
<dbReference type="SMART" id="SM00670">
    <property type="entry name" value="PINc"/>
    <property type="match status" value="1"/>
</dbReference>
<dbReference type="SUPFAM" id="SSF88723">
    <property type="entry name" value="PIN domain-like"/>
    <property type="match status" value="1"/>
</dbReference>
<feature type="transmembrane region" description="Helical" evidence="1">
    <location>
        <begin position="28"/>
        <end position="53"/>
    </location>
</feature>
<reference evidence="3 4" key="1">
    <citation type="journal article" date="2013" name="PLoS ONE">
        <title>Lactobacillus paracasei comparative genomics: towards species pan-genome definition and exploitation of diversity.</title>
        <authorList>
            <person name="Smokvina T."/>
            <person name="Wels M."/>
            <person name="Polka J."/>
            <person name="Chervaux C."/>
            <person name="Brisse S."/>
            <person name="Boekhorst J."/>
            <person name="van Hylckama Vlieg J.E."/>
            <person name="Siezen R.J."/>
        </authorList>
    </citation>
    <scope>NUCLEOTIDE SEQUENCE [LARGE SCALE GENOMIC DNA]</scope>
    <source>
        <strain evidence="3 4">Lpp126</strain>
    </source>
</reference>
<keyword evidence="1" id="KW-0812">Transmembrane</keyword>
<dbReference type="InterPro" id="IPR002716">
    <property type="entry name" value="PIN_dom"/>
</dbReference>
<keyword evidence="1" id="KW-0472">Membrane</keyword>
<sequence>MLASLSVGWILGRLKVLEKTLNTKSPSYLLFGSLSTIIGLILAAIISIPFYGFVAPLNIFLPLIIMLLFGYLGFRVGTTRSEEWRRLLSFRNRRTADTENEQVLERKVGDHFRKYKLLDTSVIIDGRVQAIAKTGFIEGTMLVPNFVLHELQLISDSADSMKRMRGRRGLDILNAMQKDKDIHIEMYEGDFEDMTEVDSKLLKLAKLLDGIVVTNDFNLNKVAQFQ</sequence>
<feature type="non-terminal residue" evidence="3">
    <location>
        <position position="226"/>
    </location>
</feature>
<dbReference type="EMBL" id="ANKC01000114">
    <property type="protein sequence ID" value="EPC87589.1"/>
    <property type="molecule type" value="Genomic_DNA"/>
</dbReference>
<keyword evidence="1" id="KW-1133">Transmembrane helix</keyword>
<dbReference type="InterPro" id="IPR029060">
    <property type="entry name" value="PIN-like_dom_sf"/>
</dbReference>
<proteinExistence type="predicted"/>
<gene>
    <name evidence="3" type="ORF">Lpp126_02013</name>
</gene>